<keyword evidence="12" id="KW-1185">Reference proteome</keyword>
<dbReference type="Pfam" id="PF07687">
    <property type="entry name" value="M20_dimer"/>
    <property type="match status" value="1"/>
</dbReference>
<dbReference type="Proteomes" id="UP000199236">
    <property type="component" value="Unassembled WGS sequence"/>
</dbReference>
<dbReference type="Gene3D" id="3.40.630.10">
    <property type="entry name" value="Zn peptidases"/>
    <property type="match status" value="1"/>
</dbReference>
<evidence type="ECO:0000256" key="8">
    <source>
        <dbReference type="ARBA" id="ARBA00022833"/>
    </source>
</evidence>
<dbReference type="OrthoDB" id="9809784at2"/>
<dbReference type="PROSITE" id="PS00759">
    <property type="entry name" value="ARGE_DAPE_CPG2_2"/>
    <property type="match status" value="1"/>
</dbReference>
<dbReference type="InterPro" id="IPR050072">
    <property type="entry name" value="Peptidase_M20A"/>
</dbReference>
<dbReference type="InterPro" id="IPR001261">
    <property type="entry name" value="ArgE/DapE_CS"/>
</dbReference>
<evidence type="ECO:0000256" key="2">
    <source>
        <dbReference type="ARBA" id="ARBA00005691"/>
    </source>
</evidence>
<dbReference type="InterPro" id="IPR011650">
    <property type="entry name" value="Peptidase_M20_dimer"/>
</dbReference>
<dbReference type="NCBIfam" id="NF005710">
    <property type="entry name" value="PRK07522.1"/>
    <property type="match status" value="1"/>
</dbReference>
<dbReference type="InterPro" id="IPR036264">
    <property type="entry name" value="Bact_exopeptidase_dim_dom"/>
</dbReference>
<proteinExistence type="inferred from homology"/>
<evidence type="ECO:0000256" key="1">
    <source>
        <dbReference type="ARBA" id="ARBA00001947"/>
    </source>
</evidence>
<evidence type="ECO:0000313" key="11">
    <source>
        <dbReference type="EMBL" id="SFO52190.1"/>
    </source>
</evidence>
<evidence type="ECO:0000256" key="4">
    <source>
        <dbReference type="ARBA" id="ARBA00022571"/>
    </source>
</evidence>
<keyword evidence="5" id="KW-0028">Amino-acid biosynthesis</keyword>
<dbReference type="InterPro" id="IPR002933">
    <property type="entry name" value="Peptidase_M20"/>
</dbReference>
<keyword evidence="4" id="KW-0055">Arginine biosynthesis</keyword>
<dbReference type="AlphaFoldDB" id="A0A1I5HW40"/>
<organism evidence="11 12">
    <name type="scientific">Cohaesibacter marisflavi</name>
    <dbReference type="NCBI Taxonomy" id="655353"/>
    <lineage>
        <taxon>Bacteria</taxon>
        <taxon>Pseudomonadati</taxon>
        <taxon>Pseudomonadota</taxon>
        <taxon>Alphaproteobacteria</taxon>
        <taxon>Hyphomicrobiales</taxon>
        <taxon>Cohaesibacteraceae</taxon>
    </lineage>
</organism>
<evidence type="ECO:0000256" key="9">
    <source>
        <dbReference type="ARBA" id="ARBA00023285"/>
    </source>
</evidence>
<evidence type="ECO:0000256" key="7">
    <source>
        <dbReference type="ARBA" id="ARBA00022801"/>
    </source>
</evidence>
<keyword evidence="8" id="KW-0862">Zinc</keyword>
<keyword evidence="7" id="KW-0378">Hydrolase</keyword>
<protein>
    <submittedName>
        <fullName evidence="11">Acetylornithine deacetylase</fullName>
    </submittedName>
</protein>
<dbReference type="PANTHER" id="PTHR43808:SF31">
    <property type="entry name" value="N-ACETYL-L-CITRULLINE DEACETYLASE"/>
    <property type="match status" value="1"/>
</dbReference>
<keyword evidence="9" id="KW-0170">Cobalt</keyword>
<dbReference type="Pfam" id="PF01546">
    <property type="entry name" value="Peptidase_M20"/>
    <property type="match status" value="1"/>
</dbReference>
<name>A0A1I5HW40_9HYPH</name>
<reference evidence="11 12" key="1">
    <citation type="submission" date="2016-10" db="EMBL/GenBank/DDBJ databases">
        <authorList>
            <person name="de Groot N.N."/>
        </authorList>
    </citation>
    <scope>NUCLEOTIDE SEQUENCE [LARGE SCALE GENOMIC DNA]</scope>
    <source>
        <strain evidence="11 12">CGMCC 1.9157</strain>
    </source>
</reference>
<dbReference type="PANTHER" id="PTHR43808">
    <property type="entry name" value="ACETYLORNITHINE DEACETYLASE"/>
    <property type="match status" value="1"/>
</dbReference>
<dbReference type="Gene3D" id="3.30.70.360">
    <property type="match status" value="1"/>
</dbReference>
<evidence type="ECO:0000256" key="3">
    <source>
        <dbReference type="ARBA" id="ARBA00022490"/>
    </source>
</evidence>
<dbReference type="EMBL" id="FOVR01000007">
    <property type="protein sequence ID" value="SFO52190.1"/>
    <property type="molecule type" value="Genomic_DNA"/>
</dbReference>
<dbReference type="SUPFAM" id="SSF55031">
    <property type="entry name" value="Bacterial exopeptidase dimerisation domain"/>
    <property type="match status" value="1"/>
</dbReference>
<comment type="cofactor">
    <cofactor evidence="1">
        <name>Zn(2+)</name>
        <dbReference type="ChEBI" id="CHEBI:29105"/>
    </cofactor>
</comment>
<dbReference type="GO" id="GO:0046872">
    <property type="term" value="F:metal ion binding"/>
    <property type="evidence" value="ECO:0007669"/>
    <property type="project" value="UniProtKB-KW"/>
</dbReference>
<dbReference type="RefSeq" id="WP_090073406.1">
    <property type="nucleotide sequence ID" value="NZ_FOVR01000007.1"/>
</dbReference>
<keyword evidence="3" id="KW-0963">Cytoplasm</keyword>
<evidence type="ECO:0000259" key="10">
    <source>
        <dbReference type="Pfam" id="PF07687"/>
    </source>
</evidence>
<gene>
    <name evidence="11" type="ORF">SAMN04488056_107154</name>
</gene>
<dbReference type="InterPro" id="IPR010169">
    <property type="entry name" value="AcOrn-deacetyl"/>
</dbReference>
<evidence type="ECO:0000313" key="12">
    <source>
        <dbReference type="Proteomes" id="UP000199236"/>
    </source>
</evidence>
<dbReference type="GO" id="GO:0006526">
    <property type="term" value="P:L-arginine biosynthetic process"/>
    <property type="evidence" value="ECO:0007669"/>
    <property type="project" value="UniProtKB-KW"/>
</dbReference>
<dbReference type="GO" id="GO:0008777">
    <property type="term" value="F:acetylornithine deacetylase activity"/>
    <property type="evidence" value="ECO:0007669"/>
    <property type="project" value="TreeGrafter"/>
</dbReference>
<dbReference type="SUPFAM" id="SSF53187">
    <property type="entry name" value="Zn-dependent exopeptidases"/>
    <property type="match status" value="1"/>
</dbReference>
<dbReference type="CDD" id="cd03894">
    <property type="entry name" value="M20_ArgE"/>
    <property type="match status" value="1"/>
</dbReference>
<feature type="domain" description="Peptidase M20 dimerisation" evidence="10">
    <location>
        <begin position="184"/>
        <end position="288"/>
    </location>
</feature>
<keyword evidence="6" id="KW-0479">Metal-binding</keyword>
<evidence type="ECO:0000256" key="6">
    <source>
        <dbReference type="ARBA" id="ARBA00022723"/>
    </source>
</evidence>
<accession>A0A1I5HW40</accession>
<dbReference type="STRING" id="655353.SAMN04488056_107154"/>
<comment type="similarity">
    <text evidence="2">Belongs to the peptidase M20A family. ArgE subfamily.</text>
</comment>
<sequence>MSLTIEAPALQHPALEQAKAHLGALIGYDSVSSRSNRALIDYAAETLEKLGAEVTILPNEEGTKANLVARFGPADVPGVVLSGHTDVVPATEDSWVTPPFSADEREGRIYGRGACDMKGFGACVLAAAASFATADLKRPIYICFSYDEEVGCLGAPAIARWLADLDVPPELAIIGEPSEMKLITGQKGKIAMRAHVKGTSGHSSFAPEHVNAVEYASRMISTIAERADRYQVEGPFDKDFTVPHATMLTTMITGGVATNVTPSDCSFTFELRSISGMDAEGDMKALLEGIEADIATKMTSKAANSGVTWERIFAYPAMGDARGTDAFERHAHLMPEWGGKVSYGSEGGVFETIGKIPSVIVGPGSIKQAHKPNEFVDIDQLDLCLGFLDELTHELEKPHKG</sequence>
<evidence type="ECO:0000256" key="5">
    <source>
        <dbReference type="ARBA" id="ARBA00022605"/>
    </source>
</evidence>
<dbReference type="NCBIfam" id="TIGR01892">
    <property type="entry name" value="AcOrn-deacetyl"/>
    <property type="match status" value="1"/>
</dbReference>